<gene>
    <name evidence="1" type="ORF">CDAR_596811</name>
</gene>
<protein>
    <submittedName>
        <fullName evidence="1">Uncharacterized protein</fullName>
    </submittedName>
</protein>
<dbReference type="Proteomes" id="UP001054837">
    <property type="component" value="Unassembled WGS sequence"/>
</dbReference>
<sequence>MTRNSPVGPPNRVSNITNFEQILTRFENISECRSRFTFPLWHAFRKKLYIPPPPPPPKNMCQKWCGLKSISHNPLTQKRLQLPAAEYVDSKNRANLCGFWGWGKGLAYN</sequence>
<evidence type="ECO:0000313" key="2">
    <source>
        <dbReference type="Proteomes" id="UP001054837"/>
    </source>
</evidence>
<reference evidence="1 2" key="1">
    <citation type="submission" date="2021-06" db="EMBL/GenBank/DDBJ databases">
        <title>Caerostris darwini draft genome.</title>
        <authorList>
            <person name="Kono N."/>
            <person name="Arakawa K."/>
        </authorList>
    </citation>
    <scope>NUCLEOTIDE SEQUENCE [LARGE SCALE GENOMIC DNA]</scope>
</reference>
<comment type="caution">
    <text evidence="1">The sequence shown here is derived from an EMBL/GenBank/DDBJ whole genome shotgun (WGS) entry which is preliminary data.</text>
</comment>
<dbReference type="EMBL" id="BPLQ01014509">
    <property type="protein sequence ID" value="GIY80495.1"/>
    <property type="molecule type" value="Genomic_DNA"/>
</dbReference>
<evidence type="ECO:0000313" key="1">
    <source>
        <dbReference type="EMBL" id="GIY80495.1"/>
    </source>
</evidence>
<keyword evidence="2" id="KW-1185">Reference proteome</keyword>
<proteinExistence type="predicted"/>
<accession>A0AAV4WEI9</accession>
<name>A0AAV4WEI9_9ARAC</name>
<dbReference type="AlphaFoldDB" id="A0AAV4WEI9"/>
<organism evidence="1 2">
    <name type="scientific">Caerostris darwini</name>
    <dbReference type="NCBI Taxonomy" id="1538125"/>
    <lineage>
        <taxon>Eukaryota</taxon>
        <taxon>Metazoa</taxon>
        <taxon>Ecdysozoa</taxon>
        <taxon>Arthropoda</taxon>
        <taxon>Chelicerata</taxon>
        <taxon>Arachnida</taxon>
        <taxon>Araneae</taxon>
        <taxon>Araneomorphae</taxon>
        <taxon>Entelegynae</taxon>
        <taxon>Araneoidea</taxon>
        <taxon>Araneidae</taxon>
        <taxon>Caerostris</taxon>
    </lineage>
</organism>